<sequence>MLPVWDFLRVTGAGQERLAELQAIATVHSGRHGIAPDVAPARVLALLERAELPPTWLSPPSGVNYAVGLREGTDARRIGVVHVGQGVGDGRVLGE</sequence>
<accession>A0A347UHN8</accession>
<keyword evidence="2" id="KW-1185">Reference proteome</keyword>
<name>A0A347UHN8_9RHOB</name>
<dbReference type="OrthoDB" id="7867117at2"/>
<dbReference type="Proteomes" id="UP000261704">
    <property type="component" value="Chromosome"/>
</dbReference>
<evidence type="ECO:0000313" key="1">
    <source>
        <dbReference type="EMBL" id="AXX98366.1"/>
    </source>
</evidence>
<gene>
    <name evidence="1" type="ORF">BAR1_10770</name>
</gene>
<evidence type="ECO:0000313" key="2">
    <source>
        <dbReference type="Proteomes" id="UP000261704"/>
    </source>
</evidence>
<protein>
    <submittedName>
        <fullName evidence="1">Uncharacterized protein</fullName>
    </submittedName>
</protein>
<dbReference type="RefSeq" id="WP_118943022.1">
    <property type="nucleotide sequence ID" value="NZ_CP032125.1"/>
</dbReference>
<dbReference type="AlphaFoldDB" id="A0A347UHN8"/>
<proteinExistence type="predicted"/>
<organism evidence="1 2">
    <name type="scientific">Profundibacter amoris</name>
    <dbReference type="NCBI Taxonomy" id="2171755"/>
    <lineage>
        <taxon>Bacteria</taxon>
        <taxon>Pseudomonadati</taxon>
        <taxon>Pseudomonadota</taxon>
        <taxon>Alphaproteobacteria</taxon>
        <taxon>Rhodobacterales</taxon>
        <taxon>Paracoccaceae</taxon>
        <taxon>Profundibacter</taxon>
    </lineage>
</organism>
<dbReference type="KEGG" id="pamo:BAR1_10770"/>
<reference evidence="1 2" key="1">
    <citation type="submission" date="2018-09" db="EMBL/GenBank/DDBJ databases">
        <title>Profundibacter amoris BAR1 gen. nov., sp. nov., a new member of the Roseobacter clade isolated at Lokis Castle Vent Field on the Arctic Mid-Oceanic Ridge.</title>
        <authorList>
            <person name="Le Moine Bauer S."/>
            <person name="Sjoeberg A.G."/>
            <person name="L'Haridon S."/>
            <person name="Stokke R."/>
            <person name="Roalkvam I."/>
            <person name="Steen I.H."/>
            <person name="Dahle H."/>
        </authorList>
    </citation>
    <scope>NUCLEOTIDE SEQUENCE [LARGE SCALE GENOMIC DNA]</scope>
    <source>
        <strain evidence="1 2">BAR1</strain>
    </source>
</reference>
<dbReference type="EMBL" id="CP032125">
    <property type="protein sequence ID" value="AXX98366.1"/>
    <property type="molecule type" value="Genomic_DNA"/>
</dbReference>